<feature type="transmembrane region" description="Helical" evidence="6">
    <location>
        <begin position="184"/>
        <end position="208"/>
    </location>
</feature>
<organism evidence="8">
    <name type="scientific">Aspergillus niger</name>
    <dbReference type="NCBI Taxonomy" id="5061"/>
    <lineage>
        <taxon>Eukaryota</taxon>
        <taxon>Fungi</taxon>
        <taxon>Dikarya</taxon>
        <taxon>Ascomycota</taxon>
        <taxon>Pezizomycotina</taxon>
        <taxon>Eurotiomycetes</taxon>
        <taxon>Eurotiomycetidae</taxon>
        <taxon>Eurotiales</taxon>
        <taxon>Aspergillaceae</taxon>
        <taxon>Aspergillus</taxon>
        <taxon>Aspergillus subgen. Circumdati</taxon>
    </lineage>
</organism>
<reference evidence="8" key="1">
    <citation type="submission" date="2025-02" db="EMBL/GenBank/DDBJ databases">
        <authorList>
            <consortium name="NCBI Genome Project"/>
        </authorList>
    </citation>
    <scope>NUCLEOTIDE SEQUENCE</scope>
</reference>
<keyword evidence="2 6" id="KW-0812">Transmembrane</keyword>
<name>A0AAJ8BNA0_ASPNG</name>
<keyword evidence="4 6" id="KW-0472">Membrane</keyword>
<evidence type="ECO:0000256" key="4">
    <source>
        <dbReference type="ARBA" id="ARBA00023136"/>
    </source>
</evidence>
<feature type="transmembrane region" description="Helical" evidence="6">
    <location>
        <begin position="24"/>
        <end position="42"/>
    </location>
</feature>
<keyword evidence="3 6" id="KW-1133">Transmembrane helix</keyword>
<evidence type="ECO:0000256" key="1">
    <source>
        <dbReference type="ARBA" id="ARBA00004141"/>
    </source>
</evidence>
<dbReference type="AlphaFoldDB" id="A0AAJ8BNA0"/>
<feature type="domain" description="Rhodopsin" evidence="7">
    <location>
        <begin position="97"/>
        <end position="245"/>
    </location>
</feature>
<dbReference type="RefSeq" id="XP_059600804.1">
    <property type="nucleotide sequence ID" value="XM_059748060.1"/>
</dbReference>
<dbReference type="GeneID" id="4981128"/>
<dbReference type="GO" id="GO:0016020">
    <property type="term" value="C:membrane"/>
    <property type="evidence" value="ECO:0007669"/>
    <property type="project" value="UniProtKB-SubCell"/>
</dbReference>
<sequence>MSNPFGEPPKGLNLAENSTGRNDAVVVCMYTLAFVTIGFRLFSRIKIQQANIGLDDWLIVGALLSGTANMACAIAGGHYGLGKHVWVVTLDEIIHMVHWTMWACIALSIGYWIGCSVAFLCSCQPISYYWTQYENPLGGYVRYDLYPFYIAHAVVNMAGDLLILLVPIPLVWRLKLRVGQKIQILSIFLLGGFVCVASAIRIYYFTFINDVDVTWNLGNVFIWSSVEPSIGIVCACLPVLQPLFRTIINRRSLPNRTTTKGVRFAPDIMSKIHGEDRRQTREDEAVLTTTSVHIEMDGVGKGRLSDEEEAMGYDLMSIKVQKDFQMEEEHRR</sequence>
<evidence type="ECO:0000313" key="8">
    <source>
        <dbReference type="RefSeq" id="XP_059600804.1"/>
    </source>
</evidence>
<evidence type="ECO:0000256" key="6">
    <source>
        <dbReference type="SAM" id="Phobius"/>
    </source>
</evidence>
<feature type="transmembrane region" description="Helical" evidence="6">
    <location>
        <begin position="102"/>
        <end position="130"/>
    </location>
</feature>
<evidence type="ECO:0000256" key="5">
    <source>
        <dbReference type="ARBA" id="ARBA00038359"/>
    </source>
</evidence>
<gene>
    <name evidence="8" type="ORF">An06g01290</name>
</gene>
<reference evidence="8" key="2">
    <citation type="submission" date="2025-08" db="UniProtKB">
        <authorList>
            <consortium name="RefSeq"/>
        </authorList>
    </citation>
    <scope>IDENTIFICATION</scope>
</reference>
<protein>
    <recommendedName>
        <fullName evidence="7">Rhodopsin domain-containing protein</fullName>
    </recommendedName>
</protein>
<feature type="transmembrane region" description="Helical" evidence="6">
    <location>
        <begin position="150"/>
        <end position="172"/>
    </location>
</feature>
<evidence type="ECO:0000256" key="2">
    <source>
        <dbReference type="ARBA" id="ARBA00022692"/>
    </source>
</evidence>
<dbReference type="InterPro" id="IPR049326">
    <property type="entry name" value="Rhodopsin_dom_fungi"/>
</dbReference>
<comment type="subcellular location">
    <subcellularLocation>
        <location evidence="1">Membrane</location>
        <topology evidence="1">Multi-pass membrane protein</topology>
    </subcellularLocation>
</comment>
<comment type="similarity">
    <text evidence="5">Belongs to the SAT4 family.</text>
</comment>
<evidence type="ECO:0000256" key="3">
    <source>
        <dbReference type="ARBA" id="ARBA00022989"/>
    </source>
</evidence>
<accession>A0AAJ8BNA0</accession>
<dbReference type="InterPro" id="IPR052337">
    <property type="entry name" value="SAT4-like"/>
</dbReference>
<evidence type="ECO:0000259" key="7">
    <source>
        <dbReference type="Pfam" id="PF20684"/>
    </source>
</evidence>
<dbReference type="PANTHER" id="PTHR33048">
    <property type="entry name" value="PTH11-LIKE INTEGRAL MEMBRANE PROTEIN (AFU_ORTHOLOGUE AFUA_5G11245)"/>
    <property type="match status" value="1"/>
</dbReference>
<dbReference type="Pfam" id="PF20684">
    <property type="entry name" value="Fung_rhodopsin"/>
    <property type="match status" value="1"/>
</dbReference>
<proteinExistence type="inferred from homology"/>
<dbReference type="KEGG" id="ang:An06g01290"/>
<dbReference type="PANTHER" id="PTHR33048:SF163">
    <property type="entry name" value="INTEGRAL MEMBRANE PROTEIN (AFU_ORTHOLOGUE AFUA_8G05510)"/>
    <property type="match status" value="1"/>
</dbReference>